<dbReference type="Proteomes" id="UP000195573">
    <property type="component" value="Chromosome"/>
</dbReference>
<evidence type="ECO:0000313" key="1">
    <source>
        <dbReference type="EMBL" id="ART77398.1"/>
    </source>
</evidence>
<evidence type="ECO:0000313" key="4">
    <source>
        <dbReference type="Proteomes" id="UP000323393"/>
    </source>
</evidence>
<dbReference type="GeneID" id="96739853"/>
<accession>A0A1Y0CQ99</accession>
<dbReference type="EMBL" id="VTEU01000003">
    <property type="protein sequence ID" value="TYS59156.1"/>
    <property type="molecule type" value="Genomic_DNA"/>
</dbReference>
<dbReference type="AlphaFoldDB" id="A0A1Y0CQ99"/>
<evidence type="ECO:0000313" key="3">
    <source>
        <dbReference type="Proteomes" id="UP000195573"/>
    </source>
</evidence>
<protein>
    <submittedName>
        <fullName evidence="2">Uncharacterized protein</fullName>
    </submittedName>
</protein>
<name>A0A1Y0CQ99_9BACI</name>
<keyword evidence="3" id="KW-1185">Reference proteome</keyword>
<dbReference type="EMBL" id="CP020880">
    <property type="protein sequence ID" value="ART77398.1"/>
    <property type="molecule type" value="Genomic_DNA"/>
</dbReference>
<dbReference type="Proteomes" id="UP000323393">
    <property type="component" value="Unassembled WGS sequence"/>
</dbReference>
<gene>
    <name evidence="1" type="ORF">B4U37_15655</name>
    <name evidence="2" type="ORF">FZC74_10490</name>
</gene>
<evidence type="ECO:0000313" key="2">
    <source>
        <dbReference type="EMBL" id="TYS59156.1"/>
    </source>
</evidence>
<dbReference type="RefSeq" id="WP_010196064.1">
    <property type="nucleotide sequence ID" value="NZ_CP020880.1"/>
</dbReference>
<sequence>MSDYQQYIAEKEKIDFFINKGFRIKDVEENLEGSFLVLERNDGKKEISHEETLHIKHADSRKYFASLLIKQQRQEN</sequence>
<organism evidence="2 4">
    <name type="scientific">Sutcliffiella horikoshii</name>
    <dbReference type="NCBI Taxonomy" id="79883"/>
    <lineage>
        <taxon>Bacteria</taxon>
        <taxon>Bacillati</taxon>
        <taxon>Bacillota</taxon>
        <taxon>Bacilli</taxon>
        <taxon>Bacillales</taxon>
        <taxon>Bacillaceae</taxon>
        <taxon>Sutcliffiella</taxon>
    </lineage>
</organism>
<proteinExistence type="predicted"/>
<dbReference type="KEGG" id="bhk:B4U37_15655"/>
<reference evidence="1 3" key="1">
    <citation type="submission" date="2017-04" db="EMBL/GenBank/DDBJ databases">
        <title>Complete Genome Sequence of the Bacillus horikoshii 20a strain from Cuatro Cienegas, Coahuila, Mexico.</title>
        <authorList>
            <person name="Zarza E."/>
            <person name="Alcaraz L.D."/>
            <person name="Aguilar-Salinas B."/>
            <person name="Islas A."/>
            <person name="Olmedo-Alvarez G."/>
        </authorList>
    </citation>
    <scope>NUCLEOTIDE SEQUENCE [LARGE SCALE GENOMIC DNA]</scope>
    <source>
        <strain evidence="1 3">20a</strain>
    </source>
</reference>
<reference evidence="2 4" key="2">
    <citation type="submission" date="2019-08" db="EMBL/GenBank/DDBJ databases">
        <title>Bacillus genomes from the desert of Cuatro Cienegas, Coahuila.</title>
        <authorList>
            <person name="Olmedo-Alvarez G."/>
        </authorList>
    </citation>
    <scope>NUCLEOTIDE SEQUENCE [LARGE SCALE GENOMIC DNA]</scope>
    <source>
        <strain evidence="2 4">CH88_3T</strain>
    </source>
</reference>